<keyword evidence="2 4" id="KW-0597">Phosphoprotein</keyword>
<evidence type="ECO:0000256" key="3">
    <source>
        <dbReference type="ARBA" id="ARBA00024867"/>
    </source>
</evidence>
<gene>
    <name evidence="6" type="ORF">L7E55_01430</name>
</gene>
<comment type="caution">
    <text evidence="6">The sequence shown here is derived from an EMBL/GenBank/DDBJ whole genome shotgun (WGS) entry which is preliminary data.</text>
</comment>
<dbReference type="PROSITE" id="PS50110">
    <property type="entry name" value="RESPONSE_REGULATORY"/>
    <property type="match status" value="1"/>
</dbReference>
<evidence type="ECO:0000259" key="5">
    <source>
        <dbReference type="PROSITE" id="PS50110"/>
    </source>
</evidence>
<comment type="function">
    <text evidence="3">May play the central regulatory role in sporulation. It may be an element of the effector pathway responsible for the activation of sporulation genes in response to nutritional stress. Spo0A may act in concert with spo0H (a sigma factor) to control the expression of some genes that are critical to the sporulation process.</text>
</comment>
<accession>A0A9X4JT80</accession>
<dbReference type="EMBL" id="JAKOAV010000002">
    <property type="protein sequence ID" value="MDF9407030.1"/>
    <property type="molecule type" value="Genomic_DNA"/>
</dbReference>
<dbReference type="SUPFAM" id="SSF52172">
    <property type="entry name" value="CheY-like"/>
    <property type="match status" value="1"/>
</dbReference>
<evidence type="ECO:0000313" key="7">
    <source>
        <dbReference type="Proteomes" id="UP001154312"/>
    </source>
</evidence>
<protein>
    <recommendedName>
        <fullName evidence="1">Stage 0 sporulation protein A homolog</fullName>
    </recommendedName>
</protein>
<organism evidence="6 7">
    <name type="scientific">Pelotomaculum isophthalicicum JI</name>
    <dbReference type="NCBI Taxonomy" id="947010"/>
    <lineage>
        <taxon>Bacteria</taxon>
        <taxon>Bacillati</taxon>
        <taxon>Bacillota</taxon>
        <taxon>Clostridia</taxon>
        <taxon>Eubacteriales</taxon>
        <taxon>Desulfotomaculaceae</taxon>
        <taxon>Pelotomaculum</taxon>
    </lineage>
</organism>
<feature type="modified residue" description="4-aspartylphosphate" evidence="4">
    <location>
        <position position="53"/>
    </location>
</feature>
<dbReference type="Pfam" id="PF00072">
    <property type="entry name" value="Response_reg"/>
    <property type="match status" value="1"/>
</dbReference>
<proteinExistence type="predicted"/>
<name>A0A9X4JT80_9FIRM</name>
<dbReference type="Gene3D" id="3.40.50.2300">
    <property type="match status" value="1"/>
</dbReference>
<dbReference type="SMART" id="SM00448">
    <property type="entry name" value="REC"/>
    <property type="match status" value="1"/>
</dbReference>
<dbReference type="AlphaFoldDB" id="A0A9X4JT80"/>
<dbReference type="PANTHER" id="PTHR44591:SF3">
    <property type="entry name" value="RESPONSE REGULATORY DOMAIN-CONTAINING PROTEIN"/>
    <property type="match status" value="1"/>
</dbReference>
<dbReference type="InterPro" id="IPR011006">
    <property type="entry name" value="CheY-like_superfamily"/>
</dbReference>
<keyword evidence="7" id="KW-1185">Reference proteome</keyword>
<dbReference type="RefSeq" id="WP_277442193.1">
    <property type="nucleotide sequence ID" value="NZ_JAKOAV010000002.1"/>
</dbReference>
<dbReference type="PANTHER" id="PTHR44591">
    <property type="entry name" value="STRESS RESPONSE REGULATOR PROTEIN 1"/>
    <property type="match status" value="1"/>
</dbReference>
<sequence>MALVMVMEDEPNIALVLEIALTEEGNEVITLPNGLLGLERLKQKPAPEIIFVDLNMPILSGRTVIEKINADPNLRHIPVVILSGCMPDLDNAPPRESYRALLSKPFDLDEVINMVNVLSAGKQQAV</sequence>
<evidence type="ECO:0000256" key="1">
    <source>
        <dbReference type="ARBA" id="ARBA00018672"/>
    </source>
</evidence>
<evidence type="ECO:0000313" key="6">
    <source>
        <dbReference type="EMBL" id="MDF9407030.1"/>
    </source>
</evidence>
<dbReference type="InterPro" id="IPR001789">
    <property type="entry name" value="Sig_transdc_resp-reg_receiver"/>
</dbReference>
<dbReference type="GO" id="GO:0000160">
    <property type="term" value="P:phosphorelay signal transduction system"/>
    <property type="evidence" value="ECO:0007669"/>
    <property type="project" value="InterPro"/>
</dbReference>
<feature type="domain" description="Response regulatory" evidence="5">
    <location>
        <begin position="3"/>
        <end position="119"/>
    </location>
</feature>
<evidence type="ECO:0000256" key="4">
    <source>
        <dbReference type="PROSITE-ProRule" id="PRU00169"/>
    </source>
</evidence>
<dbReference type="InterPro" id="IPR050595">
    <property type="entry name" value="Bact_response_regulator"/>
</dbReference>
<evidence type="ECO:0000256" key="2">
    <source>
        <dbReference type="ARBA" id="ARBA00022553"/>
    </source>
</evidence>
<reference evidence="6" key="1">
    <citation type="submission" date="2022-02" db="EMBL/GenBank/DDBJ databases">
        <authorList>
            <person name="Leng L."/>
        </authorList>
    </citation>
    <scope>NUCLEOTIDE SEQUENCE</scope>
    <source>
        <strain evidence="6">JI</strain>
    </source>
</reference>
<dbReference type="Proteomes" id="UP001154312">
    <property type="component" value="Unassembled WGS sequence"/>
</dbReference>